<reference evidence="1 2" key="1">
    <citation type="submission" date="2018-02" db="EMBL/GenBank/DDBJ databases">
        <authorList>
            <person name="Machado R.A."/>
        </authorList>
    </citation>
    <scope>NUCLEOTIDE SEQUENCE [LARGE SCALE GENOMIC DNA]</scope>
    <source>
        <strain evidence="1 2">DSM 19724</strain>
    </source>
</reference>
<protein>
    <submittedName>
        <fullName evidence="1">Uncharacterized protein</fullName>
    </submittedName>
</protein>
<evidence type="ECO:0000313" key="1">
    <source>
        <dbReference type="EMBL" id="NHB93825.1"/>
    </source>
</evidence>
<accession>A0A7X5QGM7</accession>
<gene>
    <name evidence="1" type="ORF">C5469_17435</name>
</gene>
<dbReference type="EMBL" id="PUJW01000019">
    <property type="protein sequence ID" value="NHB93825.1"/>
    <property type="molecule type" value="Genomic_DNA"/>
</dbReference>
<dbReference type="Proteomes" id="UP000591844">
    <property type="component" value="Unassembled WGS sequence"/>
</dbReference>
<sequence length="78" mass="9247">MGSLDCNVIWLIFRVMYEDTNLNSNEIDEAYFISKNKNKFCYSEWITRLINKSNRFDVNKAIIGDLDFEECSDFVISF</sequence>
<comment type="caution">
    <text evidence="1">The sequence shown here is derived from an EMBL/GenBank/DDBJ whole genome shotgun (WGS) entry which is preliminary data.</text>
</comment>
<organism evidence="1 2">
    <name type="scientific">Photorhabdus cinerea</name>
    <dbReference type="NCBI Taxonomy" id="471575"/>
    <lineage>
        <taxon>Bacteria</taxon>
        <taxon>Pseudomonadati</taxon>
        <taxon>Pseudomonadota</taxon>
        <taxon>Gammaproteobacteria</taxon>
        <taxon>Enterobacterales</taxon>
        <taxon>Morganellaceae</taxon>
        <taxon>Photorhabdus</taxon>
    </lineage>
</organism>
<keyword evidence="2" id="KW-1185">Reference proteome</keyword>
<proteinExistence type="predicted"/>
<evidence type="ECO:0000313" key="2">
    <source>
        <dbReference type="Proteomes" id="UP000591844"/>
    </source>
</evidence>
<dbReference type="RefSeq" id="WP_166309371.1">
    <property type="nucleotide sequence ID" value="NZ_CAWPIB010000019.1"/>
</dbReference>
<dbReference type="AlphaFoldDB" id="A0A7X5QGM7"/>
<name>A0A7X5QGM7_9GAMM</name>